<dbReference type="Pfam" id="PF07963">
    <property type="entry name" value="N_methyl"/>
    <property type="match status" value="1"/>
</dbReference>
<dbReference type="STRING" id="1798650.A2945_00040"/>
<dbReference type="PROSITE" id="PS00409">
    <property type="entry name" value="PROKAR_NTER_METHYL"/>
    <property type="match status" value="1"/>
</dbReference>
<proteinExistence type="predicted"/>
<evidence type="ECO:0000313" key="8">
    <source>
        <dbReference type="Proteomes" id="UP000178880"/>
    </source>
</evidence>
<gene>
    <name evidence="7" type="ORF">A2945_00040</name>
</gene>
<dbReference type="AlphaFoldDB" id="A0A1G2CF97"/>
<keyword evidence="2" id="KW-0488">Methylation</keyword>
<keyword evidence="3 6" id="KW-0812">Transmembrane</keyword>
<name>A0A1G2CF97_9BACT</name>
<accession>A0A1G2CF97</accession>
<evidence type="ECO:0000256" key="3">
    <source>
        <dbReference type="ARBA" id="ARBA00022692"/>
    </source>
</evidence>
<dbReference type="InterPro" id="IPR002416">
    <property type="entry name" value="T2SS_protein-GspH"/>
</dbReference>
<evidence type="ECO:0000313" key="7">
    <source>
        <dbReference type="EMBL" id="OGZ00064.1"/>
    </source>
</evidence>
<evidence type="ECO:0000256" key="1">
    <source>
        <dbReference type="ARBA" id="ARBA00004167"/>
    </source>
</evidence>
<dbReference type="InterPro" id="IPR012902">
    <property type="entry name" value="N_methyl_site"/>
</dbReference>
<keyword evidence="5 6" id="KW-0472">Membrane</keyword>
<sequence>MYKSNRKGFTLIELLVVIAIIAVLSVVVILTLNPAELLRQARDSNRISDVNTVKSAISLYLADAASPAISSTCMISVASGSNSVTCNGRFNGIVASIATSNNGVFTVAGAGWVPVDFTAISSGAPIGNLPKDPTNSVGGNASSGLWYAYIGSSTPLTFELNAALESAKYGSGGSSDAENTDGGNYNGAYETGTALTL</sequence>
<dbReference type="SUPFAM" id="SSF54523">
    <property type="entry name" value="Pili subunits"/>
    <property type="match status" value="1"/>
</dbReference>
<dbReference type="InterPro" id="IPR045584">
    <property type="entry name" value="Pilin-like"/>
</dbReference>
<feature type="transmembrane region" description="Helical" evidence="6">
    <location>
        <begin position="12"/>
        <end position="32"/>
    </location>
</feature>
<dbReference type="Gene3D" id="3.30.700.10">
    <property type="entry name" value="Glycoprotein, Type 4 Pilin"/>
    <property type="match status" value="1"/>
</dbReference>
<organism evidence="7 8">
    <name type="scientific">Candidatus Liptonbacteria bacterium RIFCSPLOWO2_01_FULL_52_25</name>
    <dbReference type="NCBI Taxonomy" id="1798650"/>
    <lineage>
        <taxon>Bacteria</taxon>
        <taxon>Candidatus Liptoniibacteriota</taxon>
    </lineage>
</organism>
<dbReference type="NCBIfam" id="TIGR02532">
    <property type="entry name" value="IV_pilin_GFxxxE"/>
    <property type="match status" value="1"/>
</dbReference>
<dbReference type="Proteomes" id="UP000178880">
    <property type="component" value="Unassembled WGS sequence"/>
</dbReference>
<evidence type="ECO:0000256" key="5">
    <source>
        <dbReference type="ARBA" id="ARBA00023136"/>
    </source>
</evidence>
<keyword evidence="4 6" id="KW-1133">Transmembrane helix</keyword>
<protein>
    <recommendedName>
        <fullName evidence="9">Type II secretion system protein GspG C-terminal domain-containing protein</fullName>
    </recommendedName>
</protein>
<dbReference type="GO" id="GO:0015628">
    <property type="term" value="P:protein secretion by the type II secretion system"/>
    <property type="evidence" value="ECO:0007669"/>
    <property type="project" value="InterPro"/>
</dbReference>
<evidence type="ECO:0008006" key="9">
    <source>
        <dbReference type="Google" id="ProtNLM"/>
    </source>
</evidence>
<reference evidence="7 8" key="1">
    <citation type="journal article" date="2016" name="Nat. Commun.">
        <title>Thousands of microbial genomes shed light on interconnected biogeochemical processes in an aquifer system.</title>
        <authorList>
            <person name="Anantharaman K."/>
            <person name="Brown C.T."/>
            <person name="Hug L.A."/>
            <person name="Sharon I."/>
            <person name="Castelle C.J."/>
            <person name="Probst A.J."/>
            <person name="Thomas B.C."/>
            <person name="Singh A."/>
            <person name="Wilkins M.J."/>
            <person name="Karaoz U."/>
            <person name="Brodie E.L."/>
            <person name="Williams K.H."/>
            <person name="Hubbard S.S."/>
            <person name="Banfield J.F."/>
        </authorList>
    </citation>
    <scope>NUCLEOTIDE SEQUENCE [LARGE SCALE GENOMIC DNA]</scope>
</reference>
<comment type="caution">
    <text evidence="7">The sequence shown here is derived from an EMBL/GenBank/DDBJ whole genome shotgun (WGS) entry which is preliminary data.</text>
</comment>
<evidence type="ECO:0000256" key="6">
    <source>
        <dbReference type="SAM" id="Phobius"/>
    </source>
</evidence>
<dbReference type="GO" id="GO:0015627">
    <property type="term" value="C:type II protein secretion system complex"/>
    <property type="evidence" value="ECO:0007669"/>
    <property type="project" value="InterPro"/>
</dbReference>
<dbReference type="GO" id="GO:0016020">
    <property type="term" value="C:membrane"/>
    <property type="evidence" value="ECO:0007669"/>
    <property type="project" value="UniProtKB-SubCell"/>
</dbReference>
<comment type="subcellular location">
    <subcellularLocation>
        <location evidence="1">Membrane</location>
        <topology evidence="1">Single-pass membrane protein</topology>
    </subcellularLocation>
</comment>
<evidence type="ECO:0000256" key="4">
    <source>
        <dbReference type="ARBA" id="ARBA00022989"/>
    </source>
</evidence>
<dbReference type="EMBL" id="MHLA01000008">
    <property type="protein sequence ID" value="OGZ00064.1"/>
    <property type="molecule type" value="Genomic_DNA"/>
</dbReference>
<dbReference type="PRINTS" id="PR00885">
    <property type="entry name" value="BCTERIALGSPH"/>
</dbReference>
<evidence type="ECO:0000256" key="2">
    <source>
        <dbReference type="ARBA" id="ARBA00022481"/>
    </source>
</evidence>